<accession>A0A6L6Q0R9</accession>
<protein>
    <recommendedName>
        <fullName evidence="1">DUF6896 domain-containing protein</fullName>
    </recommendedName>
</protein>
<gene>
    <name evidence="2" type="ORF">GM668_14170</name>
</gene>
<evidence type="ECO:0000313" key="2">
    <source>
        <dbReference type="EMBL" id="MTW03230.1"/>
    </source>
</evidence>
<dbReference type="EMBL" id="WNLA01000008">
    <property type="protein sequence ID" value="MTW03230.1"/>
    <property type="molecule type" value="Genomic_DNA"/>
</dbReference>
<evidence type="ECO:0000259" key="1">
    <source>
        <dbReference type="Pfam" id="PF21837"/>
    </source>
</evidence>
<dbReference type="Pfam" id="PF21837">
    <property type="entry name" value="DUF6896"/>
    <property type="match status" value="1"/>
</dbReference>
<feature type="domain" description="DUF6896" evidence="1">
    <location>
        <begin position="6"/>
        <end position="129"/>
    </location>
</feature>
<evidence type="ECO:0000313" key="3">
    <source>
        <dbReference type="Proteomes" id="UP000484015"/>
    </source>
</evidence>
<keyword evidence="3" id="KW-1185">Reference proteome</keyword>
<organism evidence="2 3">
    <name type="scientific">Pseudoduganella ginsengisoli</name>
    <dbReference type="NCBI Taxonomy" id="1462440"/>
    <lineage>
        <taxon>Bacteria</taxon>
        <taxon>Pseudomonadati</taxon>
        <taxon>Pseudomonadota</taxon>
        <taxon>Betaproteobacteria</taxon>
        <taxon>Burkholderiales</taxon>
        <taxon>Oxalobacteraceae</taxon>
        <taxon>Telluria group</taxon>
        <taxon>Pseudoduganella</taxon>
    </lineage>
</organism>
<proteinExistence type="predicted"/>
<dbReference type="OrthoDB" id="8480543at2"/>
<dbReference type="RefSeq" id="WP_155439609.1">
    <property type="nucleotide sequence ID" value="NZ_WNLA01000008.1"/>
</dbReference>
<dbReference type="InterPro" id="IPR054191">
    <property type="entry name" value="DUF6896"/>
</dbReference>
<reference evidence="2 3" key="1">
    <citation type="submission" date="2019-11" db="EMBL/GenBank/DDBJ databases">
        <title>Type strains purchased from KCTC, JCM and DSMZ.</title>
        <authorList>
            <person name="Lu H."/>
        </authorList>
    </citation>
    <scope>NUCLEOTIDE SEQUENCE [LARGE SCALE GENOMIC DNA]</scope>
    <source>
        <strain evidence="2 3">KCTC 42409</strain>
    </source>
</reference>
<dbReference type="AlphaFoldDB" id="A0A6L6Q0R9"/>
<sequence>MNPRLARLIADYQTTVFEAVALLKKSGIPLPSSNTEWTGIDIPARGTLESGVPYFKHGYGCAVRLPAGSVDFDFGANGEIDGFDSWRLVSFAGDKLSEYGFANDAAMQACFKNEIAAGTLIFSGYILYYIAESIAQPNIPADACRRR</sequence>
<comment type="caution">
    <text evidence="2">The sequence shown here is derived from an EMBL/GenBank/DDBJ whole genome shotgun (WGS) entry which is preliminary data.</text>
</comment>
<dbReference type="Proteomes" id="UP000484015">
    <property type="component" value="Unassembled WGS sequence"/>
</dbReference>
<name>A0A6L6Q0R9_9BURK</name>